<dbReference type="STRING" id="1844972.A7K91_00255"/>
<dbReference type="OrthoDB" id="9787807at2"/>
<comment type="caution">
    <text evidence="1">The sequence shown here is derived from an EMBL/GenBank/DDBJ whole genome shotgun (WGS) entry which is preliminary data.</text>
</comment>
<keyword evidence="1" id="KW-0489">Methyltransferase</keyword>
<accession>A0A1A5YUZ1</accession>
<dbReference type="AlphaFoldDB" id="A0A1A5YUZ1"/>
<keyword evidence="2" id="KW-1185">Reference proteome</keyword>
<dbReference type="GO" id="GO:0008168">
    <property type="term" value="F:methyltransferase activity"/>
    <property type="evidence" value="ECO:0007669"/>
    <property type="project" value="UniProtKB-KW"/>
</dbReference>
<sequence>MIKEVKLDLSRIVFIGRTFDEYLSMFNLTKTELKGQSILDCPAGACSFTAFANQHGADVTATDIAYFYDFEELQKKGIQDLEHAMTSMESVQTNYVWDYFKSVEELKKHRYQALADCSNDMKKHPGRYIASTLPSLPFENKQFDMTLSAHLLFMYSDRLDFDFHMKSIQELIRVTKKEIRIFPLTTLSGNRYHRLDEILSFLHQQGCVTEEISVGYEFQKGANSMLKIAF</sequence>
<keyword evidence="1" id="KW-0808">Transferase</keyword>
<evidence type="ECO:0000313" key="1">
    <source>
        <dbReference type="EMBL" id="OBR69205.1"/>
    </source>
</evidence>
<dbReference type="GO" id="GO:0032259">
    <property type="term" value="P:methylation"/>
    <property type="evidence" value="ECO:0007669"/>
    <property type="project" value="UniProtKB-KW"/>
</dbReference>
<reference evidence="1 2" key="1">
    <citation type="submission" date="2016-05" db="EMBL/GenBank/DDBJ databases">
        <title>Paenibacillus oryzae. sp. nov., isolated from the rice root.</title>
        <authorList>
            <person name="Zhang J."/>
            <person name="Zhang X."/>
        </authorList>
    </citation>
    <scope>NUCLEOTIDE SEQUENCE [LARGE SCALE GENOMIC DNA]</scope>
    <source>
        <strain evidence="1 2">1DrF-4</strain>
    </source>
</reference>
<dbReference type="EMBL" id="LYPA01000020">
    <property type="protein sequence ID" value="OBR69205.1"/>
    <property type="molecule type" value="Genomic_DNA"/>
</dbReference>
<proteinExistence type="predicted"/>
<evidence type="ECO:0000313" key="2">
    <source>
        <dbReference type="Proteomes" id="UP000092024"/>
    </source>
</evidence>
<protein>
    <submittedName>
        <fullName evidence="1">SAM-dependent methyltransferase</fullName>
    </submittedName>
</protein>
<dbReference type="Gene3D" id="3.40.50.150">
    <property type="entry name" value="Vaccinia Virus protein VP39"/>
    <property type="match status" value="1"/>
</dbReference>
<dbReference type="InterPro" id="IPR029063">
    <property type="entry name" value="SAM-dependent_MTases_sf"/>
</dbReference>
<dbReference type="RefSeq" id="WP_068678602.1">
    <property type="nucleotide sequence ID" value="NZ_LYPA01000020.1"/>
</dbReference>
<name>A0A1A5YUZ1_9BACL</name>
<organism evidence="1 2">
    <name type="scientific">Paenibacillus oryzae</name>
    <dbReference type="NCBI Taxonomy" id="1844972"/>
    <lineage>
        <taxon>Bacteria</taxon>
        <taxon>Bacillati</taxon>
        <taxon>Bacillota</taxon>
        <taxon>Bacilli</taxon>
        <taxon>Bacillales</taxon>
        <taxon>Paenibacillaceae</taxon>
        <taxon>Paenibacillus</taxon>
    </lineage>
</organism>
<gene>
    <name evidence="1" type="ORF">A7K91_00255</name>
</gene>
<dbReference type="Proteomes" id="UP000092024">
    <property type="component" value="Unassembled WGS sequence"/>
</dbReference>
<dbReference type="SUPFAM" id="SSF53335">
    <property type="entry name" value="S-adenosyl-L-methionine-dependent methyltransferases"/>
    <property type="match status" value="1"/>
</dbReference>